<evidence type="ECO:0000256" key="1">
    <source>
        <dbReference type="SAM" id="MobiDB-lite"/>
    </source>
</evidence>
<reference evidence="2" key="1">
    <citation type="submission" date="2021-01" db="EMBL/GenBank/DDBJ databases">
        <title>Whole genome shotgun sequence of Virgisporangium aurantiacum NBRC 16421.</title>
        <authorList>
            <person name="Komaki H."/>
            <person name="Tamura T."/>
        </authorList>
    </citation>
    <scope>NUCLEOTIDE SEQUENCE</scope>
    <source>
        <strain evidence="2">NBRC 16421</strain>
    </source>
</reference>
<accession>A0A8J3ZJI4</accession>
<protein>
    <submittedName>
        <fullName evidence="2">Uncharacterized protein</fullName>
    </submittedName>
</protein>
<evidence type="ECO:0000313" key="3">
    <source>
        <dbReference type="Proteomes" id="UP000612585"/>
    </source>
</evidence>
<organism evidence="2 3">
    <name type="scientific">Virgisporangium aurantiacum</name>
    <dbReference type="NCBI Taxonomy" id="175570"/>
    <lineage>
        <taxon>Bacteria</taxon>
        <taxon>Bacillati</taxon>
        <taxon>Actinomycetota</taxon>
        <taxon>Actinomycetes</taxon>
        <taxon>Micromonosporales</taxon>
        <taxon>Micromonosporaceae</taxon>
        <taxon>Virgisporangium</taxon>
    </lineage>
</organism>
<feature type="region of interest" description="Disordered" evidence="1">
    <location>
        <begin position="432"/>
        <end position="456"/>
    </location>
</feature>
<keyword evidence="3" id="KW-1185">Reference proteome</keyword>
<dbReference type="AlphaFoldDB" id="A0A8J3ZJI4"/>
<sequence length="456" mass="49536">MVFHDEYQTAVDQLWEMAMFAAEEEWVARSAYDLDYPEWDTYIEGISTSLERVLRRLDFAAADGEPDAFDQMIKTFGQPTGNVFADNPRSPVRGDPTVWGHVAAAETDLNLVLANLPGTWQGDAAGAFRSLIAGAFPPTVAAQGAMICFLRGYLEAYRDVMKETRRTTIKILNAARDAFTPQSDNIGSFAFVLIGAAAVVLGAAATGGLAVFAAGVEAGAGVLASGQQGADRDRDESEIVIEGHLVEEIIASMDQRITELIGHLENEEADIETAIGLDLDTLGPGRHNIEMFQAEFNQDTDNPLDTYAGFAPGDPHDVLADCEALYQIGYVDMSSAAWHYDVAAFLLGLTTDNNEADAFGSWFTSSVGQWRSLCTAFTSRSLNHTRDKLIRYGTDLCEIAAHYAETDARNAEQVQQIFDDYVDRQAELADENMGNRPTMNSRAEAAAAGPARAGAW</sequence>
<dbReference type="Proteomes" id="UP000612585">
    <property type="component" value="Unassembled WGS sequence"/>
</dbReference>
<gene>
    <name evidence="2" type="ORF">Vau01_116180</name>
</gene>
<dbReference type="EMBL" id="BOPG01000107">
    <property type="protein sequence ID" value="GIJ64102.1"/>
    <property type="molecule type" value="Genomic_DNA"/>
</dbReference>
<evidence type="ECO:0000313" key="2">
    <source>
        <dbReference type="EMBL" id="GIJ64102.1"/>
    </source>
</evidence>
<feature type="compositionally biased region" description="Low complexity" evidence="1">
    <location>
        <begin position="442"/>
        <end position="456"/>
    </location>
</feature>
<comment type="caution">
    <text evidence="2">The sequence shown here is derived from an EMBL/GenBank/DDBJ whole genome shotgun (WGS) entry which is preliminary data.</text>
</comment>
<proteinExistence type="predicted"/>
<name>A0A8J3ZJI4_9ACTN</name>
<dbReference type="RefSeq" id="WP_204012014.1">
    <property type="nucleotide sequence ID" value="NZ_BOPG01000107.1"/>
</dbReference>